<keyword evidence="2" id="KW-0238">DNA-binding</keyword>
<name>A0ABS0ZUT7_9ENTR</name>
<dbReference type="Gene3D" id="1.10.287.1120">
    <property type="entry name" value="Bipartite methylase S protein"/>
    <property type="match status" value="1"/>
</dbReference>
<keyword evidence="3" id="KW-0378">Hydrolase</keyword>
<keyword evidence="3" id="KW-0540">Nuclease</keyword>
<evidence type="ECO:0000256" key="1">
    <source>
        <dbReference type="ARBA" id="ARBA00022747"/>
    </source>
</evidence>
<organism evidence="3 4">
    <name type="scientific">Citrobacter sedlakii</name>
    <dbReference type="NCBI Taxonomy" id="67826"/>
    <lineage>
        <taxon>Bacteria</taxon>
        <taxon>Pseudomonadati</taxon>
        <taxon>Pseudomonadota</taxon>
        <taxon>Gammaproteobacteria</taxon>
        <taxon>Enterobacterales</taxon>
        <taxon>Enterobacteriaceae</taxon>
        <taxon>Citrobacter</taxon>
        <taxon>Citrobacter freundii complex</taxon>
    </lineage>
</organism>
<evidence type="ECO:0000313" key="3">
    <source>
        <dbReference type="EMBL" id="MBJ8382530.1"/>
    </source>
</evidence>
<evidence type="ECO:0000313" key="4">
    <source>
        <dbReference type="Proteomes" id="UP000746649"/>
    </source>
</evidence>
<sequence>MMNSLSLMPKYEAYQNSGVEWLGDIPNSWDLLANKYIFKLKKSLVGKKSDDYELLSLTLRGIIKRDMDNPEGKFPAEFDTYQEVKIGDFVFCLFDVEETPRTVGLSLYDGMITGAYTVFETSTNFNKKFLYYFYLNLDSNKRLKPIYRGLRNTIPKESFMGIKTFVPPYEQQYLIAFYLDKKTAQIDEAIAIKEQQINLLKERKKIIIQKAVMQGLDPNVMLKESGVDWIGKIPDHWEVKRLKYILEERSERSKTGEEPLFMVSQIHGLVVRADYHDKAEVAASNIDNKVVYENDLVFNKLKAHLGVFFKSSIEFKGLVSPDYAVYKCKDHIVDAKYLEILFRHPSYIEQFIIRATGIVEGLIRLYTGDLFDIHVPVAPAEEQLAILAYAEEQSKTYDLAIELQQTQTEKLKEYKATLINSVVTGKIKITPEMVER</sequence>
<dbReference type="EMBL" id="JADWND010000008">
    <property type="protein sequence ID" value="MBJ8382530.1"/>
    <property type="molecule type" value="Genomic_DNA"/>
</dbReference>
<accession>A0ABS0ZUT7</accession>
<keyword evidence="4" id="KW-1185">Reference proteome</keyword>
<dbReference type="Proteomes" id="UP000746649">
    <property type="component" value="Unassembled WGS sequence"/>
</dbReference>
<keyword evidence="1" id="KW-0680">Restriction system</keyword>
<evidence type="ECO:0000256" key="2">
    <source>
        <dbReference type="ARBA" id="ARBA00023125"/>
    </source>
</evidence>
<comment type="caution">
    <text evidence="3">The sequence shown here is derived from an EMBL/GenBank/DDBJ whole genome shotgun (WGS) entry which is preliminary data.</text>
</comment>
<dbReference type="InterPro" id="IPR044946">
    <property type="entry name" value="Restrct_endonuc_typeI_TRD_sf"/>
</dbReference>
<dbReference type="PANTHER" id="PTHR43140:SF1">
    <property type="entry name" value="TYPE I RESTRICTION ENZYME ECOKI SPECIFICITY SUBUNIT"/>
    <property type="match status" value="1"/>
</dbReference>
<dbReference type="PANTHER" id="PTHR43140">
    <property type="entry name" value="TYPE-1 RESTRICTION ENZYME ECOKI SPECIFICITY PROTEIN"/>
    <property type="match status" value="1"/>
</dbReference>
<keyword evidence="3" id="KW-0255">Endonuclease</keyword>
<dbReference type="Gene3D" id="3.90.220.20">
    <property type="entry name" value="DNA methylase specificity domains"/>
    <property type="match status" value="2"/>
</dbReference>
<reference evidence="3 4" key="1">
    <citation type="submission" date="2020-11" db="EMBL/GenBank/DDBJ databases">
        <title>Enhanced detection system for hospital associated transmission using whole genome sequencing surveillance.</title>
        <authorList>
            <person name="Harrison L.H."/>
            <person name="Van Tyne D."/>
            <person name="Marsh J.W."/>
            <person name="Griffith M.P."/>
            <person name="Snyder D.J."/>
            <person name="Cooper V.S."/>
            <person name="Mustapha M."/>
        </authorList>
    </citation>
    <scope>NUCLEOTIDE SEQUENCE [LARGE SCALE GENOMIC DNA]</scope>
    <source>
        <strain evidence="3 4">CB00117</strain>
    </source>
</reference>
<protein>
    <submittedName>
        <fullName evidence="3">Restriction endonuclease subunit S</fullName>
    </submittedName>
</protein>
<dbReference type="GO" id="GO:0004519">
    <property type="term" value="F:endonuclease activity"/>
    <property type="evidence" value="ECO:0007669"/>
    <property type="project" value="UniProtKB-KW"/>
</dbReference>
<gene>
    <name evidence="3" type="ORF">I6M88_16335</name>
</gene>
<dbReference type="SUPFAM" id="SSF116734">
    <property type="entry name" value="DNA methylase specificity domain"/>
    <property type="match status" value="2"/>
</dbReference>
<proteinExistence type="predicted"/>
<dbReference type="InterPro" id="IPR051212">
    <property type="entry name" value="Type-I_RE_S_subunit"/>
</dbReference>